<organism evidence="7">
    <name type="scientific">Pelagomonas calceolata</name>
    <dbReference type="NCBI Taxonomy" id="35677"/>
    <lineage>
        <taxon>Eukaryota</taxon>
        <taxon>Sar</taxon>
        <taxon>Stramenopiles</taxon>
        <taxon>Ochrophyta</taxon>
        <taxon>Pelagophyceae</taxon>
        <taxon>Pelagomonadales</taxon>
        <taxon>Pelagomonadaceae</taxon>
        <taxon>Pelagomonas</taxon>
    </lineage>
</organism>
<accession>A0A7S4E3G3</accession>
<sequence length="385" mass="41722">MIASNCLRRAAPLHRLLARTALSRCSRGTSALCRCLSTTAADDARTAAAAHRTSVTQHLWKLRESQAPPLRPDGSRLPADSRVVVAYDLTQDKELRNRYESAFGTLRVGRLLEDMDALAGSVAYLHVDDGNPDTAPPILVTASMERLEVRDDTLALDEDYNLVGSLVWAGRSSLEIVAELRHKDSDAVALSAVFTFVARKRDGSGGHTVPPLTPETETEKRLFADAAKIQAARKEQRQAAKDPSKKAESAAARDAQIEALLKPGRIARDFPGQADEGFVLMHETSLKNAITTQPQVRNTAGRVFGGALMRYALELAFATAYAFSGCRTGVIFARRSASMACHAGARRRRGPSRKSTSCDQLKWGLSWRSSRTSSTSATRAASAST</sequence>
<gene>
    <name evidence="7" type="ORF">PCAL00307_LOCUS2532</name>
</gene>
<evidence type="ECO:0000256" key="4">
    <source>
        <dbReference type="ARBA" id="ARBA00022946"/>
    </source>
</evidence>
<dbReference type="GO" id="GO:0047617">
    <property type="term" value="F:fatty acyl-CoA hydrolase activity"/>
    <property type="evidence" value="ECO:0007669"/>
    <property type="project" value="TreeGrafter"/>
</dbReference>
<keyword evidence="4" id="KW-0809">Transit peptide</keyword>
<reference evidence="7" key="1">
    <citation type="submission" date="2021-01" db="EMBL/GenBank/DDBJ databases">
        <authorList>
            <person name="Corre E."/>
            <person name="Pelletier E."/>
            <person name="Niang G."/>
            <person name="Scheremetjew M."/>
            <person name="Finn R."/>
            <person name="Kale V."/>
            <person name="Holt S."/>
            <person name="Cochrane G."/>
            <person name="Meng A."/>
            <person name="Brown T."/>
            <person name="Cohen L."/>
        </authorList>
    </citation>
    <scope>NUCLEOTIDE SEQUENCE</scope>
    <source>
        <strain evidence="7">CCMP1756</strain>
    </source>
</reference>
<name>A0A7S4E3G3_9STRA</name>
<dbReference type="EMBL" id="HBIW01003018">
    <property type="protein sequence ID" value="CAE0687098.1"/>
    <property type="molecule type" value="Transcribed_RNA"/>
</dbReference>
<protein>
    <recommendedName>
        <fullName evidence="6">HotDog ACOT-type domain-containing protein</fullName>
    </recommendedName>
</protein>
<evidence type="ECO:0000259" key="6">
    <source>
        <dbReference type="PROSITE" id="PS51770"/>
    </source>
</evidence>
<feature type="domain" description="HotDog ACOT-type" evidence="6">
    <location>
        <begin position="79"/>
        <end position="202"/>
    </location>
</feature>
<keyword evidence="2" id="KW-0677">Repeat</keyword>
<dbReference type="PROSITE" id="PS51770">
    <property type="entry name" value="HOTDOG_ACOT"/>
    <property type="match status" value="1"/>
</dbReference>
<dbReference type="InterPro" id="IPR033120">
    <property type="entry name" value="HOTDOG_ACOT"/>
</dbReference>
<dbReference type="SUPFAM" id="SSF54637">
    <property type="entry name" value="Thioesterase/thiol ester dehydrase-isomerase"/>
    <property type="match status" value="2"/>
</dbReference>
<evidence type="ECO:0000313" key="7">
    <source>
        <dbReference type="EMBL" id="CAE0687098.1"/>
    </source>
</evidence>
<dbReference type="AlphaFoldDB" id="A0A7S4E3G3"/>
<comment type="similarity">
    <text evidence="1">Belongs to the acyl coenzyme A hydrolase family.</text>
</comment>
<dbReference type="CDD" id="cd03442">
    <property type="entry name" value="BFIT_BACH"/>
    <property type="match status" value="1"/>
</dbReference>
<evidence type="ECO:0000256" key="3">
    <source>
        <dbReference type="ARBA" id="ARBA00022801"/>
    </source>
</evidence>
<dbReference type="Gene3D" id="3.10.129.10">
    <property type="entry name" value="Hotdog Thioesterase"/>
    <property type="match status" value="2"/>
</dbReference>
<evidence type="ECO:0000256" key="5">
    <source>
        <dbReference type="SAM" id="MobiDB-lite"/>
    </source>
</evidence>
<dbReference type="InterPro" id="IPR029069">
    <property type="entry name" value="HotDog_dom_sf"/>
</dbReference>
<feature type="compositionally biased region" description="Basic and acidic residues" evidence="5">
    <location>
        <begin position="233"/>
        <end position="248"/>
    </location>
</feature>
<evidence type="ECO:0000256" key="1">
    <source>
        <dbReference type="ARBA" id="ARBA00010458"/>
    </source>
</evidence>
<proteinExistence type="inferred from homology"/>
<feature type="region of interest" description="Disordered" evidence="5">
    <location>
        <begin position="233"/>
        <end position="252"/>
    </location>
</feature>
<keyword evidence="3" id="KW-0378">Hydrolase</keyword>
<evidence type="ECO:0000256" key="2">
    <source>
        <dbReference type="ARBA" id="ARBA00022737"/>
    </source>
</evidence>
<dbReference type="GO" id="GO:0006637">
    <property type="term" value="P:acyl-CoA metabolic process"/>
    <property type="evidence" value="ECO:0007669"/>
    <property type="project" value="TreeGrafter"/>
</dbReference>
<dbReference type="PANTHER" id="PTHR12655">
    <property type="entry name" value="ACYL-COA THIOESTERASE"/>
    <property type="match status" value="1"/>
</dbReference>
<dbReference type="PANTHER" id="PTHR12655:SF0">
    <property type="entry name" value="ACYL-COENZYME A THIOESTERASE 9, MITOCHONDRIAL"/>
    <property type="match status" value="1"/>
</dbReference>